<reference evidence="1 2" key="1">
    <citation type="submission" date="2019-12" db="EMBL/GenBank/DDBJ databases">
        <title>Streptomyces sp. strain T44 isolated from rhizosphere soil of Broussonetia papyrifera.</title>
        <authorList>
            <person name="Mo P."/>
        </authorList>
    </citation>
    <scope>NUCLEOTIDE SEQUENCE [LARGE SCALE GENOMIC DNA]</scope>
    <source>
        <strain evidence="1 2">T44</strain>
    </source>
</reference>
<organism evidence="1 2">
    <name type="scientific">Streptomyces broussonetiae</name>
    <dbReference type="NCBI Taxonomy" id="2686304"/>
    <lineage>
        <taxon>Bacteria</taxon>
        <taxon>Bacillati</taxon>
        <taxon>Actinomycetota</taxon>
        <taxon>Actinomycetes</taxon>
        <taxon>Kitasatosporales</taxon>
        <taxon>Streptomycetaceae</taxon>
        <taxon>Streptomyces</taxon>
    </lineage>
</organism>
<dbReference type="EMBL" id="CP047020">
    <property type="protein sequence ID" value="QHA04479.1"/>
    <property type="molecule type" value="Genomic_DNA"/>
</dbReference>
<evidence type="ECO:0000313" key="2">
    <source>
        <dbReference type="Proteomes" id="UP000436138"/>
    </source>
</evidence>
<dbReference type="KEGG" id="sbro:GQF42_15365"/>
<gene>
    <name evidence="1" type="ORF">GQF42_15365</name>
</gene>
<dbReference type="AlphaFoldDB" id="A0A6I6N1L3"/>
<keyword evidence="2" id="KW-1185">Reference proteome</keyword>
<dbReference type="RefSeq" id="WP_158920227.1">
    <property type="nucleotide sequence ID" value="NZ_CP047020.1"/>
</dbReference>
<evidence type="ECO:0000313" key="1">
    <source>
        <dbReference type="EMBL" id="QHA04479.1"/>
    </source>
</evidence>
<accession>A0A6I6N1L3</accession>
<dbReference type="Proteomes" id="UP000436138">
    <property type="component" value="Chromosome"/>
</dbReference>
<name>A0A6I6N1L3_9ACTN</name>
<proteinExistence type="predicted"/>
<protein>
    <submittedName>
        <fullName evidence="1">Uncharacterized protein</fullName>
    </submittedName>
</protein>
<sequence>MLSPFPTSDHRMPDGRVVPWKGLYTGPRVLDDREVAAFADRLIGMDCASVPVAAAQELLPYRQRTGHRPPALLLHSTTGTLRAFEAEVDDLAAGRSPHDVTTYTEARSVLLATADDLSVGRTAPWAEAVGISGVPAVDLGDREHYYLSHALLVMAAEHDRGAVTPLRRIIDWLRSRSDAVIRLYALDLEMQIFLLWLRRAAGLPALVTDANGPDIATRWNCKRHLHPSVDAAARLDPQGRSAEELLAAEQRLSEVYEHLGLSVPVLPGYLVPRERADLRTFTAGVLRAAELLRSRYGTTTAALKPSEAGGGARITGNLDLTDSGRLAAVAREAHVVGDDYLLEAWVEFLPVELGGSRVPVAPSGHFRHGQVAEGITLQALDGFVWAGNTYVDEAGWTGLGLPDTVYRTIRTSLESIRTAFIGAPGRADGSRLTLVTGGVDFALGRLGGRFGERLVVGALDFNLSSNGAECLRAFLEEARRLGVADEYAATRVFRPAPWATLRRLEAVAAARCAAGSLARAVACVPDRWAMIATTGTTPAEAAGRATGLLDTLTVAELGQATTPVRFPA</sequence>